<feature type="transmembrane region" description="Helical" evidence="1">
    <location>
        <begin position="18"/>
        <end position="38"/>
    </location>
</feature>
<evidence type="ECO:0000313" key="3">
    <source>
        <dbReference type="Proteomes" id="UP000754750"/>
    </source>
</evidence>
<proteinExistence type="predicted"/>
<dbReference type="Proteomes" id="UP000754750">
    <property type="component" value="Unassembled WGS sequence"/>
</dbReference>
<keyword evidence="1" id="KW-0812">Transmembrane</keyword>
<protein>
    <submittedName>
        <fullName evidence="2">Uncharacterized protein</fullName>
    </submittedName>
</protein>
<comment type="caution">
    <text evidence="2">The sequence shown here is derived from an EMBL/GenBank/DDBJ whole genome shotgun (WGS) entry which is preliminary data.</text>
</comment>
<dbReference type="InterPro" id="IPR046088">
    <property type="entry name" value="DUF6106"/>
</dbReference>
<dbReference type="AlphaFoldDB" id="A0A928Q2P6"/>
<evidence type="ECO:0000256" key="1">
    <source>
        <dbReference type="SAM" id="Phobius"/>
    </source>
</evidence>
<dbReference type="Pfam" id="PF19601">
    <property type="entry name" value="DUF6106"/>
    <property type="match status" value="1"/>
</dbReference>
<reference evidence="2" key="1">
    <citation type="submission" date="2019-04" db="EMBL/GenBank/DDBJ databases">
        <title>Evolution of Biomass-Degrading Anaerobic Consortia Revealed by Metagenomics.</title>
        <authorList>
            <person name="Peng X."/>
        </authorList>
    </citation>
    <scope>NUCLEOTIDE SEQUENCE</scope>
    <source>
        <strain evidence="2">SIG551</strain>
    </source>
</reference>
<gene>
    <name evidence="2" type="ORF">E7512_00525</name>
</gene>
<organism evidence="2 3">
    <name type="scientific">Faecalispora sporosphaeroides</name>
    <dbReference type="NCBI Taxonomy" id="1549"/>
    <lineage>
        <taxon>Bacteria</taxon>
        <taxon>Bacillati</taxon>
        <taxon>Bacillota</taxon>
        <taxon>Clostridia</taxon>
        <taxon>Eubacteriales</taxon>
        <taxon>Oscillospiraceae</taxon>
        <taxon>Faecalispora</taxon>
    </lineage>
</organism>
<dbReference type="EMBL" id="SVNY01000001">
    <property type="protein sequence ID" value="MBE6832066.1"/>
    <property type="molecule type" value="Genomic_DNA"/>
</dbReference>
<evidence type="ECO:0000313" key="2">
    <source>
        <dbReference type="EMBL" id="MBE6832066.1"/>
    </source>
</evidence>
<feature type="transmembrane region" description="Helical" evidence="1">
    <location>
        <begin position="44"/>
        <end position="61"/>
    </location>
</feature>
<keyword evidence="1" id="KW-1133">Transmembrane helix</keyword>
<name>A0A928Q2P6_9FIRM</name>
<dbReference type="RefSeq" id="WP_020074486.1">
    <property type="nucleotide sequence ID" value="NZ_JBKWRC010000001.1"/>
</dbReference>
<keyword evidence="1" id="KW-0472">Membrane</keyword>
<sequence>MDVFVEQLVQRKKGRKDYTIMAGAGILGIVILAVSTMVAFLGPFLLLIVAGVFVGIYYVGASRNLEYEYSTTNGDFTVDQIVNRRSRKRICSFDLKTVEEMGQYNAAAFQNRNFARQLMVGEDDMGTDAWYMVVHLKDSGSTLLVYNPNERMLAAIKPFLPRQVSVNAFRGR</sequence>
<accession>A0A928Q2P6</accession>